<dbReference type="Pfam" id="PF09981">
    <property type="entry name" value="DUF2218"/>
    <property type="match status" value="1"/>
</dbReference>
<name>A0A4R6MRU2_9BURK</name>
<evidence type="ECO:0000313" key="2">
    <source>
        <dbReference type="Proteomes" id="UP000295357"/>
    </source>
</evidence>
<dbReference type="Proteomes" id="UP000295357">
    <property type="component" value="Unassembled WGS sequence"/>
</dbReference>
<evidence type="ECO:0000313" key="1">
    <source>
        <dbReference type="EMBL" id="TDP04546.1"/>
    </source>
</evidence>
<comment type="caution">
    <text evidence="1">The sequence shown here is derived from an EMBL/GenBank/DDBJ whole genome shotgun (WGS) entry which is preliminary data.</text>
</comment>
<reference evidence="1 2" key="1">
    <citation type="submission" date="2019-03" db="EMBL/GenBank/DDBJ databases">
        <title>Genomic Encyclopedia of Type Strains, Phase IV (KMG-IV): sequencing the most valuable type-strain genomes for metagenomic binning, comparative biology and taxonomic classification.</title>
        <authorList>
            <person name="Goeker M."/>
        </authorList>
    </citation>
    <scope>NUCLEOTIDE SEQUENCE [LARGE SCALE GENOMIC DNA]</scope>
    <source>
        <strain evidence="1 2">DSM 25082</strain>
    </source>
</reference>
<dbReference type="RefSeq" id="WP_133605507.1">
    <property type="nucleotide sequence ID" value="NZ_JAUFPJ010000012.1"/>
</dbReference>
<organism evidence="1 2">
    <name type="scientific">Roseateles asaccharophilus</name>
    <dbReference type="NCBI Taxonomy" id="582607"/>
    <lineage>
        <taxon>Bacteria</taxon>
        <taxon>Pseudomonadati</taxon>
        <taxon>Pseudomonadota</taxon>
        <taxon>Betaproteobacteria</taxon>
        <taxon>Burkholderiales</taxon>
        <taxon>Sphaerotilaceae</taxon>
        <taxon>Roseateles</taxon>
    </lineage>
</organism>
<dbReference type="EMBL" id="SNXE01000014">
    <property type="protein sequence ID" value="TDP04546.1"/>
    <property type="molecule type" value="Genomic_DNA"/>
</dbReference>
<dbReference type="AlphaFoldDB" id="A0A4R6MRU2"/>
<evidence type="ECO:0008006" key="3">
    <source>
        <dbReference type="Google" id="ProtNLM"/>
    </source>
</evidence>
<protein>
    <recommendedName>
        <fullName evidence="3">DUF2218 domain-containing protein</fullName>
    </recommendedName>
</protein>
<sequence>MFTAQSHISTERADAFLFKLCKHFGRKVPVQFDASQGEVQFDAGLCRMQSQDGRLLFTCSATDRDSALMLTRIIDGHMAMLMKQPDLSLDWQWGSTDSPAAAGAFVPR</sequence>
<dbReference type="OrthoDB" id="9806511at2"/>
<accession>A0A4R6MRU2</accession>
<dbReference type="Gene3D" id="3.30.310.50">
    <property type="entry name" value="Alpha-D-phosphohexomutase, C-terminal domain"/>
    <property type="match status" value="1"/>
</dbReference>
<proteinExistence type="predicted"/>
<dbReference type="InterPro" id="IPR014543">
    <property type="entry name" value="UCP028291"/>
</dbReference>
<keyword evidence="2" id="KW-1185">Reference proteome</keyword>
<gene>
    <name evidence="1" type="ORF">DFR39_11435</name>
</gene>